<keyword evidence="8" id="KW-1185">Reference proteome</keyword>
<reference evidence="7 8" key="1">
    <citation type="submission" date="2018-09" db="EMBL/GenBank/DDBJ databases">
        <authorList>
            <person name="Tagini F."/>
        </authorList>
    </citation>
    <scope>NUCLEOTIDE SEQUENCE [LARGE SCALE GENOMIC DNA]</scope>
    <source>
        <strain evidence="7 8">MK136</strain>
    </source>
</reference>
<evidence type="ECO:0000256" key="3">
    <source>
        <dbReference type="ARBA" id="ARBA00022989"/>
    </source>
</evidence>
<dbReference type="EMBL" id="UPHP01000045">
    <property type="protein sequence ID" value="VBA37590.1"/>
    <property type="molecule type" value="Genomic_DNA"/>
</dbReference>
<comment type="subcellular location">
    <subcellularLocation>
        <location evidence="1">Membrane</location>
        <topology evidence="1">Multi-pass membrane protein</topology>
    </subcellularLocation>
</comment>
<keyword evidence="4 6" id="KW-0472">Membrane</keyword>
<gene>
    <name evidence="7" type="ORF">LAUMK136_02016</name>
</gene>
<evidence type="ECO:0000313" key="7">
    <source>
        <dbReference type="EMBL" id="VBA37590.1"/>
    </source>
</evidence>
<feature type="transmembrane region" description="Helical" evidence="6">
    <location>
        <begin position="302"/>
        <end position="323"/>
    </location>
</feature>
<dbReference type="GO" id="GO:0016020">
    <property type="term" value="C:membrane"/>
    <property type="evidence" value="ECO:0007669"/>
    <property type="project" value="UniProtKB-SubCell"/>
</dbReference>
<dbReference type="GO" id="GO:0055085">
    <property type="term" value="P:transmembrane transport"/>
    <property type="evidence" value="ECO:0007669"/>
    <property type="project" value="InterPro"/>
</dbReference>
<dbReference type="OrthoDB" id="958273at2"/>
<name>A0A498Q130_9MYCO</name>
<feature type="transmembrane region" description="Helical" evidence="6">
    <location>
        <begin position="170"/>
        <end position="192"/>
    </location>
</feature>
<evidence type="ECO:0000256" key="1">
    <source>
        <dbReference type="ARBA" id="ARBA00004141"/>
    </source>
</evidence>
<dbReference type="RefSeq" id="WP_122525343.1">
    <property type="nucleotide sequence ID" value="NZ_UPHP01000045.1"/>
</dbReference>
<evidence type="ECO:0000256" key="4">
    <source>
        <dbReference type="ARBA" id="ARBA00023136"/>
    </source>
</evidence>
<dbReference type="Gene3D" id="1.50.10.150">
    <property type="entry name" value="Voltage-dependent anion channel"/>
    <property type="match status" value="1"/>
</dbReference>
<evidence type="ECO:0000256" key="6">
    <source>
        <dbReference type="SAM" id="Phobius"/>
    </source>
</evidence>
<dbReference type="CDD" id="cd09319">
    <property type="entry name" value="TDT_like_1"/>
    <property type="match status" value="1"/>
</dbReference>
<feature type="region of interest" description="Disordered" evidence="5">
    <location>
        <begin position="334"/>
        <end position="375"/>
    </location>
</feature>
<dbReference type="AlphaFoldDB" id="A0A498Q130"/>
<feature type="transmembrane region" description="Helical" evidence="6">
    <location>
        <begin position="99"/>
        <end position="118"/>
    </location>
</feature>
<proteinExistence type="predicted"/>
<feature type="transmembrane region" description="Helical" evidence="6">
    <location>
        <begin position="12"/>
        <end position="29"/>
    </location>
</feature>
<feature type="transmembrane region" description="Helical" evidence="6">
    <location>
        <begin position="234"/>
        <end position="257"/>
    </location>
</feature>
<dbReference type="Proteomes" id="UP000273307">
    <property type="component" value="Unassembled WGS sequence"/>
</dbReference>
<feature type="transmembrane region" description="Helical" evidence="6">
    <location>
        <begin position="269"/>
        <end position="290"/>
    </location>
</feature>
<evidence type="ECO:0000256" key="2">
    <source>
        <dbReference type="ARBA" id="ARBA00022692"/>
    </source>
</evidence>
<dbReference type="Pfam" id="PF03595">
    <property type="entry name" value="SLAC1"/>
    <property type="match status" value="1"/>
</dbReference>
<organism evidence="7 8">
    <name type="scientific">Mycobacterium attenuatum</name>
    <dbReference type="NCBI Taxonomy" id="2341086"/>
    <lineage>
        <taxon>Bacteria</taxon>
        <taxon>Bacillati</taxon>
        <taxon>Actinomycetota</taxon>
        <taxon>Actinomycetes</taxon>
        <taxon>Mycobacteriales</taxon>
        <taxon>Mycobacteriaceae</taxon>
        <taxon>Mycobacterium</taxon>
    </lineage>
</organism>
<protein>
    <submittedName>
        <fullName evidence="7">Putative membrane protein</fullName>
    </submittedName>
</protein>
<keyword evidence="2 6" id="KW-0812">Transmembrane</keyword>
<sequence>MTPRLSQSRLTPDAFAAVMATGILSIAALNHDYTRMSNVLGILATVALAVLVAMVVAVAVAKHRVLPWDLSDPQVTFSLFTFVAACAVLNNRLSSQYPPVLPIFGVVAGVAWLGLVVLTMRNVGRLRWAALRDHVHGAWLLSSVATSGLAIVAAKLLTNTGQRQWLMVALPLWILALITYLLLTSLMVWRAVTQRLDREGFEPDSWLLTGSVAIAAVAGYFMHRQSRDGLAGTLHAVTLTAWAVATMWIPPLIYFGLRHIKRRPDMLRFTGAWWTLVFPLGMYSVATSLVADLTHWRSLGTVALVVFWDALLVWVSVAIGGVMRVLRALGAISGHGPRQPHQSGAAQRNRRGLAAAPHADASGSGSTSLGLGYRR</sequence>
<dbReference type="InterPro" id="IPR004695">
    <property type="entry name" value="SLAC1/Mae1/Ssu1/TehA"/>
</dbReference>
<dbReference type="InterPro" id="IPR038665">
    <property type="entry name" value="Voltage-dep_anion_channel_sf"/>
</dbReference>
<evidence type="ECO:0000256" key="5">
    <source>
        <dbReference type="SAM" id="MobiDB-lite"/>
    </source>
</evidence>
<accession>A0A498Q130</accession>
<feature type="transmembrane region" description="Helical" evidence="6">
    <location>
        <begin position="41"/>
        <end position="61"/>
    </location>
</feature>
<feature type="transmembrane region" description="Helical" evidence="6">
    <location>
        <begin position="138"/>
        <end position="158"/>
    </location>
</feature>
<keyword evidence="3 6" id="KW-1133">Transmembrane helix</keyword>
<feature type="compositionally biased region" description="Low complexity" evidence="5">
    <location>
        <begin position="362"/>
        <end position="375"/>
    </location>
</feature>
<feature type="transmembrane region" description="Helical" evidence="6">
    <location>
        <begin position="204"/>
        <end position="222"/>
    </location>
</feature>
<evidence type="ECO:0000313" key="8">
    <source>
        <dbReference type="Proteomes" id="UP000273307"/>
    </source>
</evidence>